<proteinExistence type="predicted"/>
<evidence type="ECO:0000313" key="3">
    <source>
        <dbReference type="Proteomes" id="UP001156389"/>
    </source>
</evidence>
<keyword evidence="3" id="KW-1185">Reference proteome</keyword>
<sequence length="76" mass="8445">MTTPSRLLSDVDEQPYAWEAPLTRLLLLLEIASEPDWLRELAVATGDSPGRTGEWPSEGAREPAGERAVLWDGLRE</sequence>
<evidence type="ECO:0000256" key="1">
    <source>
        <dbReference type="SAM" id="MobiDB-lite"/>
    </source>
</evidence>
<feature type="region of interest" description="Disordered" evidence="1">
    <location>
        <begin position="45"/>
        <end position="76"/>
    </location>
</feature>
<dbReference type="RefSeq" id="WP_260220541.1">
    <property type="nucleotide sequence ID" value="NZ_JAJAGO010000012.1"/>
</dbReference>
<dbReference type="EMBL" id="JAJAGO010000012">
    <property type="protein sequence ID" value="MCT2593190.1"/>
    <property type="molecule type" value="Genomic_DNA"/>
</dbReference>
<organism evidence="2 3">
    <name type="scientific">Streptomyces gossypii</name>
    <dbReference type="NCBI Taxonomy" id="2883101"/>
    <lineage>
        <taxon>Bacteria</taxon>
        <taxon>Bacillati</taxon>
        <taxon>Actinomycetota</taxon>
        <taxon>Actinomycetes</taxon>
        <taxon>Kitasatosporales</taxon>
        <taxon>Streptomycetaceae</taxon>
        <taxon>Streptomyces</taxon>
    </lineage>
</organism>
<accession>A0ABT2JZ65</accession>
<reference evidence="2 3" key="1">
    <citation type="submission" date="2021-10" db="EMBL/GenBank/DDBJ databases">
        <title>Streptomyces gossypii sp. nov., isolated from soil collected from cotton field.</title>
        <authorList>
            <person name="Ge X."/>
            <person name="Chen X."/>
            <person name="Liu W."/>
        </authorList>
    </citation>
    <scope>NUCLEOTIDE SEQUENCE [LARGE SCALE GENOMIC DNA]</scope>
    <source>
        <strain evidence="2 3">N2-109</strain>
    </source>
</reference>
<evidence type="ECO:0000313" key="2">
    <source>
        <dbReference type="EMBL" id="MCT2593190.1"/>
    </source>
</evidence>
<name>A0ABT2JZ65_9ACTN</name>
<gene>
    <name evidence="2" type="ORF">LHJ74_25340</name>
</gene>
<protein>
    <submittedName>
        <fullName evidence="2">Uncharacterized protein</fullName>
    </submittedName>
</protein>
<dbReference type="Proteomes" id="UP001156389">
    <property type="component" value="Unassembled WGS sequence"/>
</dbReference>
<comment type="caution">
    <text evidence="2">The sequence shown here is derived from an EMBL/GenBank/DDBJ whole genome shotgun (WGS) entry which is preliminary data.</text>
</comment>